<evidence type="ECO:0000256" key="3">
    <source>
        <dbReference type="ARBA" id="ARBA00022692"/>
    </source>
</evidence>
<keyword evidence="2 10" id="KW-1003">Cell membrane</keyword>
<feature type="region of interest" description="Disordered" evidence="11">
    <location>
        <begin position="1"/>
        <end position="37"/>
    </location>
</feature>
<evidence type="ECO:0000256" key="9">
    <source>
        <dbReference type="ARBA" id="ARBA00049940"/>
    </source>
</evidence>
<evidence type="ECO:0000256" key="11">
    <source>
        <dbReference type="SAM" id="MobiDB-lite"/>
    </source>
</evidence>
<proteinExistence type="inferred from homology"/>
<evidence type="ECO:0000256" key="8">
    <source>
        <dbReference type="ARBA" id="ARBA00035585"/>
    </source>
</evidence>
<organism evidence="12 13">
    <name type="scientific">Egicoccus halophilus</name>
    <dbReference type="NCBI Taxonomy" id="1670830"/>
    <lineage>
        <taxon>Bacteria</taxon>
        <taxon>Bacillati</taxon>
        <taxon>Actinomycetota</taxon>
        <taxon>Nitriliruptoria</taxon>
        <taxon>Egicoccales</taxon>
        <taxon>Egicoccaceae</taxon>
        <taxon>Egicoccus</taxon>
    </lineage>
</organism>
<keyword evidence="6" id="KW-0406">Ion transport</keyword>
<feature type="transmembrane region" description="Helical" evidence="10">
    <location>
        <begin position="145"/>
        <end position="165"/>
    </location>
</feature>
<keyword evidence="6" id="KW-0407">Ion channel</keyword>
<dbReference type="AlphaFoldDB" id="A0A8J3ET21"/>
<comment type="caution">
    <text evidence="12">The sequence shown here is derived from an EMBL/GenBank/DDBJ whole genome shotgun (WGS) entry which is preliminary data.</text>
</comment>
<accession>A0A8J3ET21</accession>
<feature type="transmembrane region" description="Helical" evidence="10">
    <location>
        <begin position="113"/>
        <end position="139"/>
    </location>
</feature>
<comment type="subcellular location">
    <subcellularLocation>
        <location evidence="1">Cell membrane</location>
        <topology evidence="1">Multi-pass membrane protein</topology>
    </subcellularLocation>
</comment>
<comment type="similarity">
    <text evidence="7 10">Belongs to the fluoride channel Fluc/FEX (TC 1.A.43) family.</text>
</comment>
<dbReference type="GO" id="GO:0034220">
    <property type="term" value="P:monoatomic ion transmembrane transport"/>
    <property type="evidence" value="ECO:0007669"/>
    <property type="project" value="UniProtKB-KW"/>
</dbReference>
<evidence type="ECO:0000256" key="4">
    <source>
        <dbReference type="ARBA" id="ARBA00022989"/>
    </source>
</evidence>
<sequence length="170" mass="17298">MDELLRERDASLPEPASRTPPRDGDVRPGTARPRRASVGHVRALPGPTDARTLRDVAVGGAVGSLLRAGAVLAVLSAVHSELVPLLVLNVTGTYLLARLVVGARHDPRRRARLPLLGTGLLGALTTFSGLVVPLALLLVDGAGPLALVWAASSLAGGVAAAAAGLRRGGT</sequence>
<gene>
    <name evidence="12" type="ORF">GCM10011354_01920</name>
</gene>
<keyword evidence="13" id="KW-1185">Reference proteome</keyword>
<evidence type="ECO:0000256" key="2">
    <source>
        <dbReference type="ARBA" id="ARBA00022475"/>
    </source>
</evidence>
<dbReference type="EMBL" id="BMHA01000001">
    <property type="protein sequence ID" value="GGI02897.1"/>
    <property type="molecule type" value="Genomic_DNA"/>
</dbReference>
<dbReference type="InterPro" id="IPR003691">
    <property type="entry name" value="FluC"/>
</dbReference>
<evidence type="ECO:0000256" key="6">
    <source>
        <dbReference type="ARBA" id="ARBA00023303"/>
    </source>
</evidence>
<dbReference type="Proteomes" id="UP000650511">
    <property type="component" value="Unassembled WGS sequence"/>
</dbReference>
<keyword evidence="4 10" id="KW-1133">Transmembrane helix</keyword>
<comment type="catalytic activity">
    <reaction evidence="8">
        <text>fluoride(in) = fluoride(out)</text>
        <dbReference type="Rhea" id="RHEA:76159"/>
        <dbReference type="ChEBI" id="CHEBI:17051"/>
    </reaction>
    <physiologicalReaction direction="left-to-right" evidence="8">
        <dbReference type="Rhea" id="RHEA:76160"/>
    </physiologicalReaction>
</comment>
<evidence type="ECO:0000313" key="12">
    <source>
        <dbReference type="EMBL" id="GGI02897.1"/>
    </source>
</evidence>
<keyword evidence="6" id="KW-0813">Transport</keyword>
<protein>
    <recommendedName>
        <fullName evidence="10">Fluoride-specific ion channel</fullName>
    </recommendedName>
</protein>
<evidence type="ECO:0000256" key="1">
    <source>
        <dbReference type="ARBA" id="ARBA00004651"/>
    </source>
</evidence>
<evidence type="ECO:0000256" key="7">
    <source>
        <dbReference type="ARBA" id="ARBA00035120"/>
    </source>
</evidence>
<dbReference type="GO" id="GO:0005886">
    <property type="term" value="C:plasma membrane"/>
    <property type="evidence" value="ECO:0007669"/>
    <property type="project" value="UniProtKB-SubCell"/>
</dbReference>
<keyword evidence="3 10" id="KW-0812">Transmembrane</keyword>
<reference evidence="12" key="2">
    <citation type="submission" date="2020-09" db="EMBL/GenBank/DDBJ databases">
        <authorList>
            <person name="Sun Q."/>
            <person name="Zhou Y."/>
        </authorList>
    </citation>
    <scope>NUCLEOTIDE SEQUENCE</scope>
    <source>
        <strain evidence="12">CGMCC 1.14988</strain>
    </source>
</reference>
<feature type="compositionally biased region" description="Basic and acidic residues" evidence="11">
    <location>
        <begin position="1"/>
        <end position="11"/>
    </location>
</feature>
<feature type="transmembrane region" description="Helical" evidence="10">
    <location>
        <begin position="82"/>
        <end position="101"/>
    </location>
</feature>
<keyword evidence="5 10" id="KW-0472">Membrane</keyword>
<evidence type="ECO:0000313" key="13">
    <source>
        <dbReference type="Proteomes" id="UP000650511"/>
    </source>
</evidence>
<evidence type="ECO:0000256" key="10">
    <source>
        <dbReference type="RuleBase" id="RU004340"/>
    </source>
</evidence>
<comment type="function">
    <text evidence="9">Fluoride-specific ion channel. Important for reducing fluoride concentration in the cell, thus reducing its toxicity.</text>
</comment>
<evidence type="ECO:0000256" key="5">
    <source>
        <dbReference type="ARBA" id="ARBA00023136"/>
    </source>
</evidence>
<feature type="transmembrane region" description="Helical" evidence="10">
    <location>
        <begin position="56"/>
        <end position="76"/>
    </location>
</feature>
<reference evidence="12" key="1">
    <citation type="journal article" date="2014" name="Int. J. Syst. Evol. Microbiol.">
        <title>Complete genome sequence of Corynebacterium casei LMG S-19264T (=DSM 44701T), isolated from a smear-ripened cheese.</title>
        <authorList>
            <consortium name="US DOE Joint Genome Institute (JGI-PGF)"/>
            <person name="Walter F."/>
            <person name="Albersmeier A."/>
            <person name="Kalinowski J."/>
            <person name="Ruckert C."/>
        </authorList>
    </citation>
    <scope>NUCLEOTIDE SEQUENCE</scope>
    <source>
        <strain evidence="12">CGMCC 1.14988</strain>
    </source>
</reference>
<dbReference type="Pfam" id="PF02537">
    <property type="entry name" value="CRCB"/>
    <property type="match status" value="1"/>
</dbReference>
<name>A0A8J3ET21_9ACTN</name>